<dbReference type="InterPro" id="IPR007831">
    <property type="entry name" value="T2SS_GspE_N"/>
</dbReference>
<dbReference type="EMBL" id="PXOH01000001">
    <property type="protein sequence ID" value="PSF39349.1"/>
    <property type="molecule type" value="Genomic_DNA"/>
</dbReference>
<evidence type="ECO:0000313" key="2">
    <source>
        <dbReference type="EMBL" id="PSF39349.1"/>
    </source>
</evidence>
<protein>
    <recommendedName>
        <fullName evidence="1">Type II secretion system protein GspE N-terminal domain-containing protein</fullName>
    </recommendedName>
</protein>
<feature type="domain" description="Type II secretion system protein GspE N-terminal" evidence="1">
    <location>
        <begin position="92"/>
        <end position="170"/>
    </location>
</feature>
<dbReference type="AlphaFoldDB" id="A0A2T1M3D6"/>
<comment type="caution">
    <text evidence="2">The sequence shown here is derived from an EMBL/GenBank/DDBJ whole genome shotgun (WGS) entry which is preliminary data.</text>
</comment>
<proteinExistence type="predicted"/>
<dbReference type="SUPFAM" id="SSF160246">
    <property type="entry name" value="EspE N-terminal domain-like"/>
    <property type="match status" value="1"/>
</dbReference>
<dbReference type="Gene3D" id="3.30.300.160">
    <property type="entry name" value="Type II secretion system, protein E, N-terminal domain"/>
    <property type="match status" value="1"/>
</dbReference>
<reference evidence="2 3" key="2">
    <citation type="submission" date="2018-03" db="EMBL/GenBank/DDBJ databases">
        <authorList>
            <person name="Keele B.F."/>
        </authorList>
    </citation>
    <scope>NUCLEOTIDE SEQUENCE [LARGE SCALE GENOMIC DNA]</scope>
    <source>
        <strain evidence="2 3">CCALA 016</strain>
    </source>
</reference>
<keyword evidence="3" id="KW-1185">Reference proteome</keyword>
<gene>
    <name evidence="2" type="ORF">C7H19_00745</name>
</gene>
<evidence type="ECO:0000313" key="3">
    <source>
        <dbReference type="Proteomes" id="UP000239001"/>
    </source>
</evidence>
<sequence>MSLNNDFSQATFPPFLNQLLQSGYLTLPQVQQALIEKRQSERSLTEIIETITGHLLPSDIFKQYRREQLFILKILHGVDVIDPDTLPNIWSDIEPLLKSFIPLEFCHRHQVLPIARRDGEFMVITLAMVNPDRHEILEDLRQILKINDVKFERKVIRQQDYNRLLKQYLPHLSPLRQFKEQELETVVEMTEDFAVIPSVLEEQIQVVEKTRPILEQGKQNLNQVIEETLSPVKEIPSLTNEQKITDRLRNFEKLLSLTCQEFELLKQEFSTFLTPASEAITEELQDVQSWKTLVKDFVSGAETIISEPYEELTDPGDWEKLRDQLHPAQETIIFDICEDEPVNHPVKSSLISSVPDPWS</sequence>
<dbReference type="RefSeq" id="WP_106454971.1">
    <property type="nucleotide sequence ID" value="NZ_PXOH01000001.1"/>
</dbReference>
<accession>A0A2T1M3D6</accession>
<name>A0A2T1M3D6_9CHRO</name>
<evidence type="ECO:0000259" key="1">
    <source>
        <dbReference type="Pfam" id="PF05157"/>
    </source>
</evidence>
<organism evidence="2 3">
    <name type="scientific">Aphanothece hegewaldii CCALA 016</name>
    <dbReference type="NCBI Taxonomy" id="2107694"/>
    <lineage>
        <taxon>Bacteria</taxon>
        <taxon>Bacillati</taxon>
        <taxon>Cyanobacteriota</taxon>
        <taxon>Cyanophyceae</taxon>
        <taxon>Oscillatoriophycideae</taxon>
        <taxon>Chroococcales</taxon>
        <taxon>Aphanothecaceae</taxon>
        <taxon>Aphanothece</taxon>
    </lineage>
</organism>
<dbReference type="Proteomes" id="UP000239001">
    <property type="component" value="Unassembled WGS sequence"/>
</dbReference>
<reference evidence="2 3" key="1">
    <citation type="submission" date="2018-03" db="EMBL/GenBank/DDBJ databases">
        <title>The ancient ancestry and fast evolution of plastids.</title>
        <authorList>
            <person name="Moore K.R."/>
            <person name="Magnabosco C."/>
            <person name="Momper L."/>
            <person name="Gold D.A."/>
            <person name="Bosak T."/>
            <person name="Fournier G.P."/>
        </authorList>
    </citation>
    <scope>NUCLEOTIDE SEQUENCE [LARGE SCALE GENOMIC DNA]</scope>
    <source>
        <strain evidence="2 3">CCALA 016</strain>
    </source>
</reference>
<dbReference type="InterPro" id="IPR037257">
    <property type="entry name" value="T2SS_E_N_sf"/>
</dbReference>
<dbReference type="Pfam" id="PF05157">
    <property type="entry name" value="MshEN"/>
    <property type="match status" value="1"/>
</dbReference>